<reference evidence="2 3" key="1">
    <citation type="submission" date="2022-03" db="EMBL/GenBank/DDBJ databases">
        <title>Genome data of Colletotrichum spp.</title>
        <authorList>
            <person name="Utami Y.D."/>
            <person name="Hiruma K."/>
        </authorList>
    </citation>
    <scope>NUCLEOTIDE SEQUENCE [LARGE SCALE GENOMIC DNA]</scope>
    <source>
        <strain evidence="2 3">MAFF 239500</strain>
    </source>
</reference>
<feature type="compositionally biased region" description="Basic and acidic residues" evidence="1">
    <location>
        <begin position="74"/>
        <end position="92"/>
    </location>
</feature>
<dbReference type="EMBL" id="BQXU01000030">
    <property type="protein sequence ID" value="GKT49495.1"/>
    <property type="molecule type" value="Genomic_DNA"/>
</dbReference>
<name>A0AA37PC77_9PEZI</name>
<dbReference type="GeneID" id="73330478"/>
<sequence length="129" mass="13999">MAQKNMEPAEVQMELHASEMGEEGGGTKDHKGQSSAAEGMHGSGNADAQRRYAPRPGSFVPPHVLRALANSEANSDRERAAAQRTLDFDIHRKTTRQHSEEDDQGEDRDRGDVSDDATKASLAASGKRE</sequence>
<proteinExistence type="predicted"/>
<evidence type="ECO:0000313" key="3">
    <source>
        <dbReference type="Proteomes" id="UP001055115"/>
    </source>
</evidence>
<dbReference type="Proteomes" id="UP001055115">
    <property type="component" value="Unassembled WGS sequence"/>
</dbReference>
<organism evidence="2 3">
    <name type="scientific">Colletotrichum spaethianum</name>
    <dbReference type="NCBI Taxonomy" id="700344"/>
    <lineage>
        <taxon>Eukaryota</taxon>
        <taxon>Fungi</taxon>
        <taxon>Dikarya</taxon>
        <taxon>Ascomycota</taxon>
        <taxon>Pezizomycotina</taxon>
        <taxon>Sordariomycetes</taxon>
        <taxon>Hypocreomycetidae</taxon>
        <taxon>Glomerellales</taxon>
        <taxon>Glomerellaceae</taxon>
        <taxon>Colletotrichum</taxon>
        <taxon>Colletotrichum spaethianum species complex</taxon>
    </lineage>
</organism>
<feature type="compositionally biased region" description="Basic and acidic residues" evidence="1">
    <location>
        <begin position="107"/>
        <end position="118"/>
    </location>
</feature>
<gene>
    <name evidence="2" type="ORF">ColSpa_09676</name>
</gene>
<feature type="region of interest" description="Disordered" evidence="1">
    <location>
        <begin position="1"/>
        <end position="129"/>
    </location>
</feature>
<dbReference type="RefSeq" id="XP_049131845.1">
    <property type="nucleotide sequence ID" value="XM_049275888.1"/>
</dbReference>
<evidence type="ECO:0000313" key="2">
    <source>
        <dbReference type="EMBL" id="GKT49495.1"/>
    </source>
</evidence>
<evidence type="ECO:0000256" key="1">
    <source>
        <dbReference type="SAM" id="MobiDB-lite"/>
    </source>
</evidence>
<accession>A0AA37PC77</accession>
<protein>
    <submittedName>
        <fullName evidence="2">Uncharacterized protein</fullName>
    </submittedName>
</protein>
<comment type="caution">
    <text evidence="2">The sequence shown here is derived from an EMBL/GenBank/DDBJ whole genome shotgun (WGS) entry which is preliminary data.</text>
</comment>
<dbReference type="AlphaFoldDB" id="A0AA37PC77"/>
<keyword evidence="3" id="KW-1185">Reference proteome</keyword>